<keyword evidence="11 17" id="KW-0670">Pyruvate</keyword>
<dbReference type="Pfam" id="PF00224">
    <property type="entry name" value="PK"/>
    <property type="match status" value="1"/>
</dbReference>
<evidence type="ECO:0000256" key="8">
    <source>
        <dbReference type="ARBA" id="ARBA00022840"/>
    </source>
</evidence>
<dbReference type="NCBIfam" id="TIGR01064">
    <property type="entry name" value="pyruv_kin"/>
    <property type="match status" value="1"/>
</dbReference>
<evidence type="ECO:0000259" key="15">
    <source>
        <dbReference type="Pfam" id="PF00224"/>
    </source>
</evidence>
<evidence type="ECO:0000256" key="11">
    <source>
        <dbReference type="ARBA" id="ARBA00023317"/>
    </source>
</evidence>
<dbReference type="GO" id="GO:0016301">
    <property type="term" value="F:kinase activity"/>
    <property type="evidence" value="ECO:0007669"/>
    <property type="project" value="UniProtKB-KW"/>
</dbReference>
<gene>
    <name evidence="17" type="ORF">Thpro_020245</name>
</gene>
<dbReference type="GO" id="GO:0000287">
    <property type="term" value="F:magnesium ion binding"/>
    <property type="evidence" value="ECO:0007669"/>
    <property type="project" value="UniProtKB-UniRule"/>
</dbReference>
<feature type="region of interest" description="Disordered" evidence="14">
    <location>
        <begin position="426"/>
        <end position="450"/>
    </location>
</feature>
<evidence type="ECO:0000256" key="6">
    <source>
        <dbReference type="ARBA" id="ARBA00022741"/>
    </source>
</evidence>
<name>A0A1A6C7K6_9GAMM</name>
<evidence type="ECO:0000256" key="3">
    <source>
        <dbReference type="ARBA" id="ARBA00012142"/>
    </source>
</evidence>
<evidence type="ECO:0000256" key="1">
    <source>
        <dbReference type="ARBA" id="ARBA00004997"/>
    </source>
</evidence>
<comment type="catalytic activity">
    <reaction evidence="13">
        <text>pyruvate + ATP = phosphoenolpyruvate + ADP + H(+)</text>
        <dbReference type="Rhea" id="RHEA:18157"/>
        <dbReference type="ChEBI" id="CHEBI:15361"/>
        <dbReference type="ChEBI" id="CHEBI:15378"/>
        <dbReference type="ChEBI" id="CHEBI:30616"/>
        <dbReference type="ChEBI" id="CHEBI:58702"/>
        <dbReference type="ChEBI" id="CHEBI:456216"/>
        <dbReference type="EC" id="2.7.1.40"/>
    </reaction>
</comment>
<dbReference type="InterPro" id="IPR015813">
    <property type="entry name" value="Pyrv/PenolPyrv_kinase-like_dom"/>
</dbReference>
<dbReference type="AlphaFoldDB" id="A0A1A6C7K6"/>
<evidence type="ECO:0000256" key="13">
    <source>
        <dbReference type="RuleBase" id="RU000504"/>
    </source>
</evidence>
<evidence type="ECO:0000259" key="16">
    <source>
        <dbReference type="Pfam" id="PF02887"/>
    </source>
</evidence>
<protein>
    <recommendedName>
        <fullName evidence="3 12">Pyruvate kinase</fullName>
        <ecNumber evidence="3 12">2.7.1.40</ecNumber>
    </recommendedName>
</protein>
<dbReference type="InterPro" id="IPR015793">
    <property type="entry name" value="Pyrv_Knase_brl"/>
</dbReference>
<dbReference type="EMBL" id="JQSG02000001">
    <property type="protein sequence ID" value="OBS10529.1"/>
    <property type="molecule type" value="Genomic_DNA"/>
</dbReference>
<reference evidence="17 18" key="1">
    <citation type="journal article" date="2014" name="Genome Announc.">
        <title>Draft Genome Sequence of the Iron-Oxidizing, Acidophilic, and Halotolerant 'Thiobacillus prosperus' Type Strain DSM 5130.</title>
        <authorList>
            <person name="Ossandon F.J."/>
            <person name="Cardenas J.P."/>
            <person name="Corbett M."/>
            <person name="Quatrini R."/>
            <person name="Holmes D.S."/>
            <person name="Watkin E."/>
        </authorList>
    </citation>
    <scope>NUCLEOTIDE SEQUENCE [LARGE SCALE GENOMIC DNA]</scope>
    <source>
        <strain evidence="17 18">DSM 5130</strain>
    </source>
</reference>
<keyword evidence="8" id="KW-0067">ATP-binding</keyword>
<dbReference type="GO" id="GO:0004743">
    <property type="term" value="F:pyruvate kinase activity"/>
    <property type="evidence" value="ECO:0007669"/>
    <property type="project" value="UniProtKB-UniRule"/>
</dbReference>
<evidence type="ECO:0000256" key="7">
    <source>
        <dbReference type="ARBA" id="ARBA00022777"/>
    </source>
</evidence>
<sequence>MLRKLLRAGMDVARLNLAHGDPDTHARWVYALRAAAADTGQTLAILADLPGPKLRIGMLPSEPMILRHGEDVWVGPAANDPLVHLPMARPDLLAGLSPGDDLFLNDGFVQLRAHEVRDDGLAARVIIGGELRSHKGINAPALQLAGGGFTSEDRQRLALALEMGVDAIGLSFVQGPEDIHAARASAQSLGHAPWLVAKVERASALKRLDAIIEAADALMVARGDLGVETPIEAIAMTQKRVIARANQAGIPVITATQMLESMTHNRRPTRAEATDVANAVLDGTDAVMLSEESATGSHPLAAVRMLARIAARAEHEFQNMTRGEDDSPQSVTAAVAVEAAARLRAALIATPTRTGATARRVARLRPRAWILAFCHDPAICRRLNFSRGVYPVQAAPAHDADWQRTVDAWLRDHFPGGHGSVVVARTPSPGHPDDISQITLRPAQHGPDRV</sequence>
<accession>A0A1A6C7K6</accession>
<keyword evidence="10 13" id="KW-0324">Glycolysis</keyword>
<dbReference type="SUPFAM" id="SSF50800">
    <property type="entry name" value="PK beta-barrel domain-like"/>
    <property type="match status" value="1"/>
</dbReference>
<dbReference type="SUPFAM" id="SSF52935">
    <property type="entry name" value="PK C-terminal domain-like"/>
    <property type="match status" value="1"/>
</dbReference>
<evidence type="ECO:0000313" key="18">
    <source>
        <dbReference type="Proteomes" id="UP000029273"/>
    </source>
</evidence>
<evidence type="ECO:0000313" key="17">
    <source>
        <dbReference type="EMBL" id="OBS10529.1"/>
    </source>
</evidence>
<dbReference type="Gene3D" id="3.20.20.60">
    <property type="entry name" value="Phosphoenolpyruvate-binding domains"/>
    <property type="match status" value="1"/>
</dbReference>
<dbReference type="UniPathway" id="UPA00109">
    <property type="reaction ID" value="UER00188"/>
</dbReference>
<dbReference type="InterPro" id="IPR015795">
    <property type="entry name" value="Pyrv_Knase_C"/>
</dbReference>
<dbReference type="InterPro" id="IPR036918">
    <property type="entry name" value="Pyrv_Knase_C_sf"/>
</dbReference>
<evidence type="ECO:0000256" key="12">
    <source>
        <dbReference type="NCBIfam" id="TIGR01064"/>
    </source>
</evidence>
<dbReference type="Gene3D" id="3.40.1380.20">
    <property type="entry name" value="Pyruvate kinase, C-terminal domain"/>
    <property type="match status" value="1"/>
</dbReference>
<dbReference type="Pfam" id="PF02887">
    <property type="entry name" value="PK_C"/>
    <property type="match status" value="1"/>
</dbReference>
<dbReference type="GO" id="GO:0030955">
    <property type="term" value="F:potassium ion binding"/>
    <property type="evidence" value="ECO:0007669"/>
    <property type="project" value="UniProtKB-UniRule"/>
</dbReference>
<evidence type="ECO:0000256" key="2">
    <source>
        <dbReference type="ARBA" id="ARBA00008663"/>
    </source>
</evidence>
<dbReference type="SUPFAM" id="SSF51621">
    <property type="entry name" value="Phosphoenolpyruvate/pyruvate domain"/>
    <property type="match status" value="1"/>
</dbReference>
<keyword evidence="5" id="KW-0479">Metal-binding</keyword>
<dbReference type="Gene3D" id="2.40.33.10">
    <property type="entry name" value="PK beta-barrel domain-like"/>
    <property type="match status" value="1"/>
</dbReference>
<dbReference type="Proteomes" id="UP000029273">
    <property type="component" value="Unassembled WGS sequence"/>
</dbReference>
<dbReference type="InterPro" id="IPR040442">
    <property type="entry name" value="Pyrv_kinase-like_dom_sf"/>
</dbReference>
<evidence type="ECO:0000256" key="14">
    <source>
        <dbReference type="SAM" id="MobiDB-lite"/>
    </source>
</evidence>
<keyword evidence="6" id="KW-0547">Nucleotide-binding</keyword>
<keyword evidence="18" id="KW-1185">Reference proteome</keyword>
<keyword evidence="9 13" id="KW-0460">Magnesium</keyword>
<feature type="domain" description="Pyruvate kinase barrel" evidence="15">
    <location>
        <begin position="1"/>
        <end position="303"/>
    </location>
</feature>
<dbReference type="InterPro" id="IPR015806">
    <property type="entry name" value="Pyrv_Knase_insert_dom_sf"/>
</dbReference>
<comment type="caution">
    <text evidence="17">The sequence shown here is derived from an EMBL/GenBank/DDBJ whole genome shotgun (WGS) entry which is preliminary data.</text>
</comment>
<evidence type="ECO:0000256" key="9">
    <source>
        <dbReference type="ARBA" id="ARBA00022842"/>
    </source>
</evidence>
<keyword evidence="4 13" id="KW-0808">Transferase</keyword>
<dbReference type="GO" id="GO:0005524">
    <property type="term" value="F:ATP binding"/>
    <property type="evidence" value="ECO:0007669"/>
    <property type="project" value="UniProtKB-KW"/>
</dbReference>
<organism evidence="17 18">
    <name type="scientific">Acidihalobacter prosperus</name>
    <dbReference type="NCBI Taxonomy" id="160660"/>
    <lineage>
        <taxon>Bacteria</taxon>
        <taxon>Pseudomonadati</taxon>
        <taxon>Pseudomonadota</taxon>
        <taxon>Gammaproteobacteria</taxon>
        <taxon>Chromatiales</taxon>
        <taxon>Ectothiorhodospiraceae</taxon>
        <taxon>Acidihalobacter</taxon>
    </lineage>
</organism>
<feature type="domain" description="Pyruvate kinase C-terminal" evidence="16">
    <location>
        <begin position="332"/>
        <end position="414"/>
    </location>
</feature>
<dbReference type="EC" id="2.7.1.40" evidence="3 12"/>
<evidence type="ECO:0000256" key="4">
    <source>
        <dbReference type="ARBA" id="ARBA00022679"/>
    </source>
</evidence>
<evidence type="ECO:0000256" key="10">
    <source>
        <dbReference type="ARBA" id="ARBA00023152"/>
    </source>
</evidence>
<proteinExistence type="inferred from homology"/>
<comment type="pathway">
    <text evidence="1 13">Carbohydrate degradation; glycolysis; pyruvate from D-glyceraldehyde 3-phosphate: step 5/5.</text>
</comment>
<evidence type="ECO:0000256" key="5">
    <source>
        <dbReference type="ARBA" id="ARBA00022723"/>
    </source>
</evidence>
<dbReference type="InterPro" id="IPR001697">
    <property type="entry name" value="Pyr_Knase"/>
</dbReference>
<dbReference type="InterPro" id="IPR011037">
    <property type="entry name" value="Pyrv_Knase-like_insert_dom_sf"/>
</dbReference>
<dbReference type="PRINTS" id="PR01050">
    <property type="entry name" value="PYRUVTKNASE"/>
</dbReference>
<keyword evidence="7 13" id="KW-0418">Kinase</keyword>
<dbReference type="PANTHER" id="PTHR11817">
    <property type="entry name" value="PYRUVATE KINASE"/>
    <property type="match status" value="1"/>
</dbReference>
<comment type="similarity">
    <text evidence="2 13">Belongs to the pyruvate kinase family.</text>
</comment>